<gene>
    <name evidence="2" type="ORF">BGZ99_007522</name>
</gene>
<dbReference type="InterPro" id="IPR048055">
    <property type="entry name" value="Cyclin-Q_first_cyclin_box"/>
</dbReference>
<dbReference type="EMBL" id="JAAAIP010000546">
    <property type="protein sequence ID" value="KAG0315330.1"/>
    <property type="molecule type" value="Genomic_DNA"/>
</dbReference>
<dbReference type="GO" id="GO:0006357">
    <property type="term" value="P:regulation of transcription by RNA polymerase II"/>
    <property type="evidence" value="ECO:0007669"/>
    <property type="project" value="InterPro"/>
</dbReference>
<dbReference type="Gene3D" id="1.10.472.10">
    <property type="entry name" value="Cyclin-like"/>
    <property type="match status" value="1"/>
</dbReference>
<feature type="compositionally biased region" description="Low complexity" evidence="1">
    <location>
        <begin position="350"/>
        <end position="363"/>
    </location>
</feature>
<dbReference type="SUPFAM" id="SSF47954">
    <property type="entry name" value="Cyclin-like"/>
    <property type="match status" value="2"/>
</dbReference>
<comment type="caution">
    <text evidence="2">The sequence shown here is derived from an EMBL/GenBank/DDBJ whole genome shotgun (WGS) entry which is preliminary data.</text>
</comment>
<feature type="region of interest" description="Disordered" evidence="1">
    <location>
        <begin position="659"/>
        <end position="722"/>
    </location>
</feature>
<name>A0A9P6RAI9_9FUNG</name>
<keyword evidence="3" id="KW-1185">Reference proteome</keyword>
<dbReference type="OrthoDB" id="25002at2759"/>
<reference evidence="2" key="1">
    <citation type="journal article" date="2020" name="Fungal Divers.">
        <title>Resolving the Mortierellaceae phylogeny through synthesis of multi-gene phylogenetics and phylogenomics.</title>
        <authorList>
            <person name="Vandepol N."/>
            <person name="Liber J."/>
            <person name="Desiro A."/>
            <person name="Na H."/>
            <person name="Kennedy M."/>
            <person name="Barry K."/>
            <person name="Grigoriev I.V."/>
            <person name="Miller A.N."/>
            <person name="O'Donnell K."/>
            <person name="Stajich J.E."/>
            <person name="Bonito G."/>
        </authorList>
    </citation>
    <scope>NUCLEOTIDE SEQUENCE</scope>
    <source>
        <strain evidence="2">REB-010B</strain>
    </source>
</reference>
<evidence type="ECO:0000313" key="3">
    <source>
        <dbReference type="Proteomes" id="UP000738325"/>
    </source>
</evidence>
<dbReference type="AlphaFoldDB" id="A0A9P6RAI9"/>
<sequence>MTEPTSSTTSTTTLAAASDTKKPPGSGPIPITMDVYHQLQQKRLLERQKDGEAKGEQRVDQPAPPREQSGDSAAQQPSSSTSSTIALEQIVNIVQATAPVTAAALPTQRQQQHHRQQPQQAQLPGPDLTNIIFGHSAPVSTSTTTAAPGQTATPSASRSKASAVVAAADASSSGVSNSSNNNGNNNNNHPHQHRKTTTGNGQGHAGSQPSTRTTSPPTQASGSSSWTAPAPPSHKSQGAKGQKAIHAIELIRIAGEILQFPPNTTGTALIYYHKYRAYLHQANRRGERDNEATKADEYLFATACLHLACKCTEVSRKVRDLVNVTYRVMNPNQPVLSLSTKPNDDSNRPSSSSVGVGSSSQQQLQYPIAPPPTVATYWHIRDSLLTTELMLLRILQFDLDVALPFSDVLRIFKGMGMVFSPTEEEAALLYPYASNFDVFLPAMTNSHQYSSSTSPNKPGMSSSSSSSSSTAPNASLSSVLAPHTGIHPTLSALVQVSTTFCIDALCSSTIALHSSSRALAMGSIYLAVRSAGLELPLPFEDWCYAWGRPNIVTGFGIQTAGGSGGIGGVMGGGIGASGSLGGIGGVGGAGLGGSGVSGVNGIMGLSSGTNNLFVSSPRPAATMSLATSTTTAASTAAATASTIQDSSSAMFMEGLEMTNGGLSQAGTNGGTTSKDSVYSQTHSPSTGNPQASPSFPASLDGSSQDHVGSSSHGQPPQQQPMTIVDEVRKVVQELGSFYTH</sequence>
<feature type="compositionally biased region" description="Basic and acidic residues" evidence="1">
    <location>
        <begin position="43"/>
        <end position="59"/>
    </location>
</feature>
<dbReference type="Proteomes" id="UP000738325">
    <property type="component" value="Unassembled WGS sequence"/>
</dbReference>
<dbReference type="InterPro" id="IPR043198">
    <property type="entry name" value="Cyclin/Ssn8"/>
</dbReference>
<feature type="region of interest" description="Disordered" evidence="1">
    <location>
        <begin position="334"/>
        <end position="365"/>
    </location>
</feature>
<feature type="compositionally biased region" description="Low complexity" evidence="1">
    <location>
        <begin position="1"/>
        <end position="18"/>
    </location>
</feature>
<protein>
    <submittedName>
        <fullName evidence="2">Uncharacterized protein</fullName>
    </submittedName>
</protein>
<feature type="region of interest" description="Disordered" evidence="1">
    <location>
        <begin position="450"/>
        <end position="469"/>
    </location>
</feature>
<feature type="compositionally biased region" description="Low complexity" evidence="1">
    <location>
        <begin position="72"/>
        <end position="84"/>
    </location>
</feature>
<organism evidence="2 3">
    <name type="scientific">Dissophora globulifera</name>
    <dbReference type="NCBI Taxonomy" id="979702"/>
    <lineage>
        <taxon>Eukaryota</taxon>
        <taxon>Fungi</taxon>
        <taxon>Fungi incertae sedis</taxon>
        <taxon>Mucoromycota</taxon>
        <taxon>Mortierellomycotina</taxon>
        <taxon>Mortierellomycetes</taxon>
        <taxon>Mortierellales</taxon>
        <taxon>Mortierellaceae</taxon>
        <taxon>Dissophora</taxon>
    </lineage>
</organism>
<dbReference type="PANTHER" id="PTHR10026">
    <property type="entry name" value="CYCLIN"/>
    <property type="match status" value="1"/>
</dbReference>
<evidence type="ECO:0000313" key="2">
    <source>
        <dbReference type="EMBL" id="KAG0315330.1"/>
    </source>
</evidence>
<feature type="compositionally biased region" description="Low complexity" evidence="1">
    <location>
        <begin position="207"/>
        <end position="221"/>
    </location>
</feature>
<feature type="compositionally biased region" description="Low complexity" evidence="1">
    <location>
        <begin position="136"/>
        <end position="188"/>
    </location>
</feature>
<feature type="region of interest" description="Disordered" evidence="1">
    <location>
        <begin position="104"/>
        <end position="241"/>
    </location>
</feature>
<dbReference type="InterPro" id="IPR036915">
    <property type="entry name" value="Cyclin-like_sf"/>
</dbReference>
<feature type="region of interest" description="Disordered" evidence="1">
    <location>
        <begin position="1"/>
        <end position="84"/>
    </location>
</feature>
<dbReference type="CDD" id="cd20534">
    <property type="entry name" value="CYCLIN_CCNM_CCNQ_rpt1"/>
    <property type="match status" value="1"/>
</dbReference>
<dbReference type="GO" id="GO:0016538">
    <property type="term" value="F:cyclin-dependent protein serine/threonine kinase regulator activity"/>
    <property type="evidence" value="ECO:0007669"/>
    <property type="project" value="InterPro"/>
</dbReference>
<accession>A0A9P6RAI9</accession>
<feature type="compositionally biased region" description="Polar residues" evidence="1">
    <location>
        <begin position="660"/>
        <end position="713"/>
    </location>
</feature>
<proteinExistence type="predicted"/>
<evidence type="ECO:0000256" key="1">
    <source>
        <dbReference type="SAM" id="MobiDB-lite"/>
    </source>
</evidence>